<protein>
    <submittedName>
        <fullName evidence="1">Uncharacterized protein</fullName>
    </submittedName>
</protein>
<comment type="caution">
    <text evidence="1">The sequence shown here is derived from an EMBL/GenBank/DDBJ whole genome shotgun (WGS) entry which is preliminary data.</text>
</comment>
<name>A0ABV2WD93_9ACTN</name>
<gene>
    <name evidence="1" type="ORF">ABZ508_28655</name>
</gene>
<evidence type="ECO:0000313" key="2">
    <source>
        <dbReference type="Proteomes" id="UP001550378"/>
    </source>
</evidence>
<sequence>MAAEPRALQRDDLLRAANSAGFSVSGRLLEEFRQDGLVPRPARVSNDGRRPVWIYPDGSDRQLVRLLCWRKHTKDVDVLRVLLWMECFPVALDVVRASVTAVLDGLLRAVERDLRAEASRQGLDAVAEQDAVVSSIAATVAAKRCKNALPRPIRVPADQRATAVAHLLQIFALGEEPEVTEEEAETIEKVLGVSPGRRQRVEDAGPWLTGAASALVGATDFLSLPRMAEAIADATDSEWAAARPVAAALFLQLPVVARALAATYGKDNFAGMGGLTALDGEPLMGVVLVAFALGARRSDWFGNVEALHYSLAPWPTLVGEMEQVLDMSQPELDRNLAVHGAEMRDRTHRIIKALVDGDLNPGPKPTQ</sequence>
<dbReference type="RefSeq" id="WP_359659137.1">
    <property type="nucleotide sequence ID" value="NZ_JBEXZP010000487.1"/>
</dbReference>
<dbReference type="Proteomes" id="UP001550378">
    <property type="component" value="Unassembled WGS sequence"/>
</dbReference>
<proteinExistence type="predicted"/>
<dbReference type="EMBL" id="JBEXZR010000034">
    <property type="protein sequence ID" value="MEU0711336.1"/>
    <property type="molecule type" value="Genomic_DNA"/>
</dbReference>
<keyword evidence="2" id="KW-1185">Reference proteome</keyword>
<reference evidence="1 2" key="1">
    <citation type="submission" date="2024-06" db="EMBL/GenBank/DDBJ databases">
        <title>The Natural Products Discovery Center: Release of the First 8490 Sequenced Strains for Exploring Actinobacteria Biosynthetic Diversity.</title>
        <authorList>
            <person name="Kalkreuter E."/>
            <person name="Kautsar S.A."/>
            <person name="Yang D."/>
            <person name="Bader C.D."/>
            <person name="Teijaro C.N."/>
            <person name="Fluegel L."/>
            <person name="Davis C.M."/>
            <person name="Simpson J.R."/>
            <person name="Lauterbach L."/>
            <person name="Steele A.D."/>
            <person name="Gui C."/>
            <person name="Meng S."/>
            <person name="Li G."/>
            <person name="Viehrig K."/>
            <person name="Ye F."/>
            <person name="Su P."/>
            <person name="Kiefer A.F."/>
            <person name="Nichols A."/>
            <person name="Cepeda A.J."/>
            <person name="Yan W."/>
            <person name="Fan B."/>
            <person name="Jiang Y."/>
            <person name="Adhikari A."/>
            <person name="Zheng C.-J."/>
            <person name="Schuster L."/>
            <person name="Cowan T.M."/>
            <person name="Smanski M.J."/>
            <person name="Chevrette M.G."/>
            <person name="De Carvalho L.P.S."/>
            <person name="Shen B."/>
        </authorList>
    </citation>
    <scope>NUCLEOTIDE SEQUENCE [LARGE SCALE GENOMIC DNA]</scope>
    <source>
        <strain evidence="1 2">NPDC006337</strain>
    </source>
</reference>
<accession>A0ABV2WD93</accession>
<evidence type="ECO:0000313" key="1">
    <source>
        <dbReference type="EMBL" id="MEU0711336.1"/>
    </source>
</evidence>
<organism evidence="1 2">
    <name type="scientific">Streptomyces lavendulocolor</name>
    <dbReference type="NCBI Taxonomy" id="67316"/>
    <lineage>
        <taxon>Bacteria</taxon>
        <taxon>Bacillati</taxon>
        <taxon>Actinomycetota</taxon>
        <taxon>Actinomycetes</taxon>
        <taxon>Kitasatosporales</taxon>
        <taxon>Streptomycetaceae</taxon>
        <taxon>Streptomyces</taxon>
    </lineage>
</organism>